<dbReference type="SUPFAM" id="SSF50199">
    <property type="entry name" value="Staphylococcal nuclease"/>
    <property type="match status" value="1"/>
</dbReference>
<gene>
    <name evidence="2" type="ORF">LCGC14_0394680</name>
</gene>
<dbReference type="Gene3D" id="2.40.50.90">
    <property type="match status" value="1"/>
</dbReference>
<dbReference type="InterPro" id="IPR035437">
    <property type="entry name" value="SNase_OB-fold_sf"/>
</dbReference>
<evidence type="ECO:0000256" key="1">
    <source>
        <dbReference type="SAM" id="MobiDB-lite"/>
    </source>
</evidence>
<organism evidence="2">
    <name type="scientific">marine sediment metagenome</name>
    <dbReference type="NCBI Taxonomy" id="412755"/>
    <lineage>
        <taxon>unclassified sequences</taxon>
        <taxon>metagenomes</taxon>
        <taxon>ecological metagenomes</taxon>
    </lineage>
</organism>
<comment type="caution">
    <text evidence="2">The sequence shown here is derived from an EMBL/GenBank/DDBJ whole genome shotgun (WGS) entry which is preliminary data.</text>
</comment>
<accession>A0A0F9SYM9</accession>
<evidence type="ECO:0008006" key="3">
    <source>
        <dbReference type="Google" id="ProtNLM"/>
    </source>
</evidence>
<proteinExistence type="predicted"/>
<dbReference type="AlphaFoldDB" id="A0A0F9SYM9"/>
<dbReference type="EMBL" id="LAZR01000333">
    <property type="protein sequence ID" value="KKN74015.1"/>
    <property type="molecule type" value="Genomic_DNA"/>
</dbReference>
<protein>
    <recommendedName>
        <fullName evidence="3">TNase-like domain-containing protein</fullName>
    </recommendedName>
</protein>
<name>A0A0F9SYM9_9ZZZZ</name>
<feature type="region of interest" description="Disordered" evidence="1">
    <location>
        <begin position="28"/>
        <end position="110"/>
    </location>
</feature>
<sequence>MIRALLIATALVALVVLLIRLSPLGERGAAVPGAPQQIPPGESASIENQPGSADRPAQADSGTPSVIAPDRDVTPGGITRGQRAGDAFDRLPPRPPLSTPAVEEDEAPRDTRQVLLPRPIAVDAAHLKIGDGTIVLTGIDPLPLGETCEADAGAWPCGMRARTALRGYLRSRAVRCQAPEDFGRKPETIESACTLQGNDVGAWIVRNGWAKAVTGGPYEDAESEARQERRGVWR</sequence>
<evidence type="ECO:0000313" key="2">
    <source>
        <dbReference type="EMBL" id="KKN74015.1"/>
    </source>
</evidence>
<reference evidence="2" key="1">
    <citation type="journal article" date="2015" name="Nature">
        <title>Complex archaea that bridge the gap between prokaryotes and eukaryotes.</title>
        <authorList>
            <person name="Spang A."/>
            <person name="Saw J.H."/>
            <person name="Jorgensen S.L."/>
            <person name="Zaremba-Niedzwiedzka K."/>
            <person name="Martijn J."/>
            <person name="Lind A.E."/>
            <person name="van Eijk R."/>
            <person name="Schleper C."/>
            <person name="Guy L."/>
            <person name="Ettema T.J."/>
        </authorList>
    </citation>
    <scope>NUCLEOTIDE SEQUENCE</scope>
</reference>